<keyword evidence="3" id="KW-1185">Reference proteome</keyword>
<reference evidence="2" key="1">
    <citation type="journal article" date="2014" name="Int. J. Syst. Evol. Microbiol.">
        <title>Complete genome sequence of Corynebacterium casei LMG S-19264T (=DSM 44701T), isolated from a smear-ripened cheese.</title>
        <authorList>
            <consortium name="US DOE Joint Genome Institute (JGI-PGF)"/>
            <person name="Walter F."/>
            <person name="Albersmeier A."/>
            <person name="Kalinowski J."/>
            <person name="Ruckert C."/>
        </authorList>
    </citation>
    <scope>NUCLEOTIDE SEQUENCE</scope>
    <source>
        <strain evidence="2">JCM 13064</strain>
    </source>
</reference>
<evidence type="ECO:0000313" key="2">
    <source>
        <dbReference type="EMBL" id="GGL12963.1"/>
    </source>
</evidence>
<feature type="region of interest" description="Disordered" evidence="1">
    <location>
        <begin position="37"/>
        <end position="79"/>
    </location>
</feature>
<accession>A0A917RM07</accession>
<dbReference type="EMBL" id="BMNT01000045">
    <property type="protein sequence ID" value="GGL12963.1"/>
    <property type="molecule type" value="Genomic_DNA"/>
</dbReference>
<evidence type="ECO:0000256" key="1">
    <source>
        <dbReference type="SAM" id="MobiDB-lite"/>
    </source>
</evidence>
<organism evidence="2 3">
    <name type="scientific">Sphaerisporangium melleum</name>
    <dbReference type="NCBI Taxonomy" id="321316"/>
    <lineage>
        <taxon>Bacteria</taxon>
        <taxon>Bacillati</taxon>
        <taxon>Actinomycetota</taxon>
        <taxon>Actinomycetes</taxon>
        <taxon>Streptosporangiales</taxon>
        <taxon>Streptosporangiaceae</taxon>
        <taxon>Sphaerisporangium</taxon>
    </lineage>
</organism>
<sequence length="79" mass="8976">MRSHHVRADVRQLTVRYGRHSVHLRRLLQTIGLALGGRAGARRPSGPVELRHPTRQSGRQHDHPLKNKVGFGRYATEPD</sequence>
<gene>
    <name evidence="2" type="ORF">GCM10007964_63840</name>
</gene>
<reference evidence="2" key="2">
    <citation type="submission" date="2020-09" db="EMBL/GenBank/DDBJ databases">
        <authorList>
            <person name="Sun Q."/>
            <person name="Ohkuma M."/>
        </authorList>
    </citation>
    <scope>NUCLEOTIDE SEQUENCE</scope>
    <source>
        <strain evidence="2">JCM 13064</strain>
    </source>
</reference>
<dbReference type="AlphaFoldDB" id="A0A917RM07"/>
<proteinExistence type="predicted"/>
<dbReference type="Proteomes" id="UP000645217">
    <property type="component" value="Unassembled WGS sequence"/>
</dbReference>
<comment type="caution">
    <text evidence="2">The sequence shown here is derived from an EMBL/GenBank/DDBJ whole genome shotgun (WGS) entry which is preliminary data.</text>
</comment>
<name>A0A917RM07_9ACTN</name>
<protein>
    <submittedName>
        <fullName evidence="2">Uncharacterized protein</fullName>
    </submittedName>
</protein>
<evidence type="ECO:0000313" key="3">
    <source>
        <dbReference type="Proteomes" id="UP000645217"/>
    </source>
</evidence>